<dbReference type="EMBL" id="CP036279">
    <property type="protein sequence ID" value="QDU64170.1"/>
    <property type="molecule type" value="Genomic_DNA"/>
</dbReference>
<accession>A0A518BB06</accession>
<evidence type="ECO:0000313" key="3">
    <source>
        <dbReference type="Proteomes" id="UP000317093"/>
    </source>
</evidence>
<gene>
    <name evidence="2" type="ORF">Pan216_50590</name>
</gene>
<name>A0A518BB06_9BACT</name>
<dbReference type="AlphaFoldDB" id="A0A518BB06"/>
<dbReference type="RefSeq" id="WP_145262183.1">
    <property type="nucleotide sequence ID" value="NZ_CP036279.1"/>
</dbReference>
<reference evidence="2 3" key="1">
    <citation type="submission" date="2019-02" db="EMBL/GenBank/DDBJ databases">
        <title>Deep-cultivation of Planctomycetes and their phenomic and genomic characterization uncovers novel biology.</title>
        <authorList>
            <person name="Wiegand S."/>
            <person name="Jogler M."/>
            <person name="Boedeker C."/>
            <person name="Pinto D."/>
            <person name="Vollmers J."/>
            <person name="Rivas-Marin E."/>
            <person name="Kohn T."/>
            <person name="Peeters S.H."/>
            <person name="Heuer A."/>
            <person name="Rast P."/>
            <person name="Oberbeckmann S."/>
            <person name="Bunk B."/>
            <person name="Jeske O."/>
            <person name="Meyerdierks A."/>
            <person name="Storesund J.E."/>
            <person name="Kallscheuer N."/>
            <person name="Luecker S."/>
            <person name="Lage O.M."/>
            <person name="Pohl T."/>
            <person name="Merkel B.J."/>
            <person name="Hornburger P."/>
            <person name="Mueller R.-W."/>
            <person name="Bruemmer F."/>
            <person name="Labrenz M."/>
            <person name="Spormann A.M."/>
            <person name="Op den Camp H."/>
            <person name="Overmann J."/>
            <person name="Amann R."/>
            <person name="Jetten M.S.M."/>
            <person name="Mascher T."/>
            <person name="Medema M.H."/>
            <person name="Devos D.P."/>
            <person name="Kaster A.-K."/>
            <person name="Ovreas L."/>
            <person name="Rohde M."/>
            <person name="Galperin M.Y."/>
            <person name="Jogler C."/>
        </authorList>
    </citation>
    <scope>NUCLEOTIDE SEQUENCE [LARGE SCALE GENOMIC DNA]</scope>
    <source>
        <strain evidence="2 3">Pan216</strain>
    </source>
</reference>
<dbReference type="Proteomes" id="UP000317093">
    <property type="component" value="Chromosome"/>
</dbReference>
<sequence length="61" mass="6858">MYENGLFTPDPNPHRKGPPSLWTYAGVLVAIVAIVVGGYIVVKRVRAIQQMQLPGQVWIRR</sequence>
<feature type="transmembrane region" description="Helical" evidence="1">
    <location>
        <begin position="20"/>
        <end position="42"/>
    </location>
</feature>
<organism evidence="2 3">
    <name type="scientific">Kolteria novifilia</name>
    <dbReference type="NCBI Taxonomy" id="2527975"/>
    <lineage>
        <taxon>Bacteria</taxon>
        <taxon>Pseudomonadati</taxon>
        <taxon>Planctomycetota</taxon>
        <taxon>Planctomycetia</taxon>
        <taxon>Kolteriales</taxon>
        <taxon>Kolteriaceae</taxon>
        <taxon>Kolteria</taxon>
    </lineage>
</organism>
<keyword evidence="1" id="KW-1133">Transmembrane helix</keyword>
<protein>
    <submittedName>
        <fullName evidence="2">Uncharacterized protein</fullName>
    </submittedName>
</protein>
<evidence type="ECO:0000256" key="1">
    <source>
        <dbReference type="SAM" id="Phobius"/>
    </source>
</evidence>
<dbReference type="KEGG" id="knv:Pan216_50590"/>
<keyword evidence="1" id="KW-0812">Transmembrane</keyword>
<evidence type="ECO:0000313" key="2">
    <source>
        <dbReference type="EMBL" id="QDU64170.1"/>
    </source>
</evidence>
<keyword evidence="1" id="KW-0472">Membrane</keyword>
<keyword evidence="3" id="KW-1185">Reference proteome</keyword>
<proteinExistence type="predicted"/>